<reference evidence="2" key="3">
    <citation type="submission" date="2022-01" db="UniProtKB">
        <authorList>
            <consortium name="EnsemblPlants"/>
        </authorList>
    </citation>
    <scope>IDENTIFICATION</scope>
    <source>
        <strain evidence="2">subsp. vulgare</strain>
    </source>
</reference>
<dbReference type="SUPFAM" id="SSF81383">
    <property type="entry name" value="F-box domain"/>
    <property type="match status" value="1"/>
</dbReference>
<reference evidence="2" key="2">
    <citation type="submission" date="2020-10" db="EMBL/GenBank/DDBJ databases">
        <authorList>
            <person name="Scholz U."/>
            <person name="Mascher M."/>
            <person name="Fiebig A."/>
        </authorList>
    </citation>
    <scope>NUCLEOTIDE SEQUENCE [LARGE SCALE GENOMIC DNA]</scope>
    <source>
        <strain evidence="2">cv. Morex</strain>
    </source>
</reference>
<dbReference type="Gramene" id="HORVU.MOREX.r2.1HG0051350.1">
    <property type="protein sequence ID" value="HORVU.MOREX.r2.1HG0051350.1"/>
    <property type="gene ID" value="HORVU.MOREX.r2.1HG0051350"/>
</dbReference>
<evidence type="ECO:0000259" key="1">
    <source>
        <dbReference type="PROSITE" id="PS50181"/>
    </source>
</evidence>
<dbReference type="CDD" id="cd09917">
    <property type="entry name" value="F-box_SF"/>
    <property type="match status" value="1"/>
</dbReference>
<keyword evidence="3" id="KW-1185">Reference proteome</keyword>
<dbReference type="Gramene" id="HORVU.MOREX.r3.1HG0064420.1">
    <property type="protein sequence ID" value="HORVU.MOREX.r3.1HG0064420.1"/>
    <property type="gene ID" value="HORVU.MOREX.r3.1HG0064420"/>
</dbReference>
<sequence>MAPELSEVPGDVLAEVLRRLEQHGLASARRVCRAWRDTVDARLRGHLLSRSVRGIFINFSWWCTYSEFFSRPSTGPAICGGLDFLPCMMGVKVTDHCNGLLLCRDESPDAQPREYVVNPATRRWTRLPQRPRPRMAESGQAAYLAFDPAVSPHFEVFLIPRVPPAGESDDDDDDDPLLESEWPPASCVMHVFSSVTQRWDETTFLREGEAAGAGMVANMHTDVEDDRYRYRAVYWQSALYVHCQHGYLTRMSLSDHTYSVIKLPSAEHPNHHLGKSKEGVYCAISCSWDGFLQLWHLNESCGRIEWVLKHDTHLEIFEHEDKKLGRRWVLQDVNHRKWFFDHIGNKHGDYRAPVEGKYDWNSDEDNIIDIEDNVEEGYRDPYYFLGFHPYEEIVFLILAGIRARGMAYDWNNSKFQDLGDVSPADFDPCCGLPCGETDAAFPYTPCWMGEFPGNELESLIEDQELYRKKLEMEEESNFTCMDEYELRKFHGHAKRIKDRTAKIRHRRRTTAR</sequence>
<evidence type="ECO:0000313" key="2">
    <source>
        <dbReference type="EnsemblPlants" id="HORVU.MOREX.r3.1HG0064420.1"/>
    </source>
</evidence>
<dbReference type="Gene3D" id="1.20.1280.50">
    <property type="match status" value="1"/>
</dbReference>
<dbReference type="EnsemblPlants" id="HORVU.MOREX.r3.1HG0064420.1">
    <property type="protein sequence ID" value="HORVU.MOREX.r3.1HG0064420.1"/>
    <property type="gene ID" value="HORVU.MOREX.r3.1HG0064420"/>
</dbReference>
<feature type="domain" description="F-box" evidence="1">
    <location>
        <begin position="2"/>
        <end position="51"/>
    </location>
</feature>
<organism evidence="2 3">
    <name type="scientific">Hordeum vulgare subsp. vulgare</name>
    <name type="common">Domesticated barley</name>
    <dbReference type="NCBI Taxonomy" id="112509"/>
    <lineage>
        <taxon>Eukaryota</taxon>
        <taxon>Viridiplantae</taxon>
        <taxon>Streptophyta</taxon>
        <taxon>Embryophyta</taxon>
        <taxon>Tracheophyta</taxon>
        <taxon>Spermatophyta</taxon>
        <taxon>Magnoliopsida</taxon>
        <taxon>Liliopsida</taxon>
        <taxon>Poales</taxon>
        <taxon>Poaceae</taxon>
        <taxon>BOP clade</taxon>
        <taxon>Pooideae</taxon>
        <taxon>Triticodae</taxon>
        <taxon>Triticeae</taxon>
        <taxon>Hordeinae</taxon>
        <taxon>Hordeum</taxon>
    </lineage>
</organism>
<dbReference type="Pfam" id="PF00646">
    <property type="entry name" value="F-box"/>
    <property type="match status" value="1"/>
</dbReference>
<dbReference type="InterPro" id="IPR036047">
    <property type="entry name" value="F-box-like_dom_sf"/>
</dbReference>
<accession>A0A8I6WR65</accession>
<evidence type="ECO:0000313" key="3">
    <source>
        <dbReference type="Proteomes" id="UP000011116"/>
    </source>
</evidence>
<protein>
    <recommendedName>
        <fullName evidence="1">F-box domain-containing protein</fullName>
    </recommendedName>
</protein>
<dbReference type="InterPro" id="IPR001810">
    <property type="entry name" value="F-box_dom"/>
</dbReference>
<proteinExistence type="predicted"/>
<dbReference type="PANTHER" id="PTHR34591">
    <property type="entry name" value="OS03G0653100 PROTEIN-RELATED"/>
    <property type="match status" value="1"/>
</dbReference>
<reference evidence="3" key="1">
    <citation type="journal article" date="2012" name="Nature">
        <title>A physical, genetic and functional sequence assembly of the barley genome.</title>
        <authorList>
            <consortium name="The International Barley Genome Sequencing Consortium"/>
            <person name="Mayer K.F."/>
            <person name="Waugh R."/>
            <person name="Brown J.W."/>
            <person name="Schulman A."/>
            <person name="Langridge P."/>
            <person name="Platzer M."/>
            <person name="Fincher G.B."/>
            <person name="Muehlbauer G.J."/>
            <person name="Sato K."/>
            <person name="Close T.J."/>
            <person name="Wise R.P."/>
            <person name="Stein N."/>
        </authorList>
    </citation>
    <scope>NUCLEOTIDE SEQUENCE [LARGE SCALE GENOMIC DNA]</scope>
    <source>
        <strain evidence="3">cv. Morex</strain>
    </source>
</reference>
<dbReference type="Proteomes" id="UP000011116">
    <property type="component" value="Chromosome 1H"/>
</dbReference>
<name>A0A8I6WR65_HORVV</name>
<dbReference type="SMART" id="SM00256">
    <property type="entry name" value="FBOX"/>
    <property type="match status" value="1"/>
</dbReference>
<dbReference type="PANTHER" id="PTHR34591:SF22">
    <property type="entry name" value="F-BOX DOMAIN-CONTAINING PROTEIN"/>
    <property type="match status" value="1"/>
</dbReference>
<dbReference type="PROSITE" id="PS50181">
    <property type="entry name" value="FBOX"/>
    <property type="match status" value="1"/>
</dbReference>
<dbReference type="AlphaFoldDB" id="A0A8I6WR65"/>